<evidence type="ECO:0000256" key="2">
    <source>
        <dbReference type="ARBA" id="ARBA00022497"/>
    </source>
</evidence>
<comment type="similarity">
    <text evidence="9">Belongs to the nucleorhabdovirus nucleocapsid protein family.</text>
</comment>
<evidence type="ECO:0000256" key="4">
    <source>
        <dbReference type="ARBA" id="ARBA00022844"/>
    </source>
</evidence>
<keyword evidence="9" id="KW-1035">Host cytoplasm</keyword>
<reference evidence="11" key="1">
    <citation type="journal article" date="2022" name="bioRxiv">
        <title>Unlocking the hidden genetic diversity of varicosaviruses, the neglected plant rhabdoviruses.</title>
        <authorList>
            <person name="Bejerman N."/>
            <person name="Dietzgen R.G."/>
            <person name="Debat H."/>
        </authorList>
    </citation>
    <scope>NUCLEOTIDE SEQUENCE</scope>
</reference>
<keyword evidence="2 9" id="KW-1139">Helical capsid protein</keyword>
<keyword evidence="5 9" id="KW-0694">RNA-binding</keyword>
<keyword evidence="6 9" id="KW-0543">Viral nucleoprotein</keyword>
<keyword evidence="4 9" id="KW-0946">Virion</keyword>
<evidence type="ECO:0000256" key="8">
    <source>
        <dbReference type="ARBA" id="ARBA00033344"/>
    </source>
</evidence>
<evidence type="ECO:0000256" key="6">
    <source>
        <dbReference type="ARBA" id="ARBA00023086"/>
    </source>
</evidence>
<dbReference type="GO" id="GO:0030430">
    <property type="term" value="C:host cell cytoplasm"/>
    <property type="evidence" value="ECO:0007669"/>
    <property type="project" value="UniProtKB-SubCell"/>
</dbReference>
<comment type="subcellular location">
    <subcellularLocation>
        <location evidence="9">Virion</location>
    </subcellularLocation>
    <subcellularLocation>
        <location evidence="9">Host cytoplasm</location>
    </subcellularLocation>
</comment>
<evidence type="ECO:0000256" key="7">
    <source>
        <dbReference type="ARBA" id="ARBA00023274"/>
    </source>
</evidence>
<evidence type="ECO:0000256" key="9">
    <source>
        <dbReference type="RuleBase" id="RU369108"/>
    </source>
</evidence>
<evidence type="ECO:0000256" key="3">
    <source>
        <dbReference type="ARBA" id="ARBA00022561"/>
    </source>
</evidence>
<dbReference type="GO" id="GO:0019029">
    <property type="term" value="C:helical viral capsid"/>
    <property type="evidence" value="ECO:0007669"/>
    <property type="project" value="UniProtKB-UniRule"/>
</dbReference>
<proteinExistence type="inferred from homology"/>
<comment type="subunit">
    <text evidence="9">Homomultimerizes to form the nucleocapsid. Binds to viral genomic RNA.</text>
</comment>
<organism evidence="11">
    <name type="scientific">Arceuthobium virus 8</name>
    <dbReference type="NCBI Taxonomy" id="2977953"/>
    <lineage>
        <taxon>Viruses</taxon>
        <taxon>Riboviria</taxon>
        <taxon>Orthornavirae</taxon>
        <taxon>Negarnaviricota</taxon>
        <taxon>Haploviricotina</taxon>
        <taxon>Monjiviricetes</taxon>
        <taxon>Mononegavirales</taxon>
        <taxon>Rhabdoviridae</taxon>
        <taxon>Betarhabdovirinae</taxon>
        <taxon>Varicosavirus</taxon>
        <taxon>Varicosavirus arceuthobii</taxon>
    </lineage>
</organism>
<keyword evidence="7 9" id="KW-0687">Ribonucleoprotein</keyword>
<accession>A0A9N6YJ04</accession>
<dbReference type="GO" id="GO:0003723">
    <property type="term" value="F:RNA binding"/>
    <property type="evidence" value="ECO:0007669"/>
    <property type="project" value="UniProtKB-UniRule"/>
</dbReference>
<evidence type="ECO:0000313" key="11">
    <source>
        <dbReference type="EMBL" id="DAZ90621.1"/>
    </source>
</evidence>
<dbReference type="Pfam" id="PF03216">
    <property type="entry name" value="Rhabdo_ncap_2"/>
    <property type="match status" value="1"/>
</dbReference>
<keyword evidence="3 9" id="KW-0167">Capsid protein</keyword>
<sequence>MIIRPVNSLNSVREWKDSKFVSDVSYNLFRMSDEEIITSGHALFTYLKITCSERALANLMNLAYNLRSPSGATYIFPESMEVPPYTNLMNIDISDVSDKELFKSTIVEVVYEDHEDILLLANAYCYLSCSMFKMFTKPVESYENSYDKIRTTFSQFYNTQIPLSNEKPHSSALRYICELMSSNWTSRVTLYKLLYNSNSDYQAYKGMKNYLFDIHLQNNGMHIVNLVLQISDAMMLDIDEILDTISCRRYVRTFSALSELCNNFITSNDPDHQRRMWRYARMFDSDFFAELQTKVCKEIVCILAFMLQRLNHKNSGGIMKIYHIQDMSAVSKLQCQVIADRGLASLRDAEQDDDAGPAHPVNEMEFPPA</sequence>
<name>A0A9N6YJ04_9RHAB</name>
<comment type="function">
    <text evidence="9">Encapsidates the genome, protecting it from nucleases. The encapsidated genomic RNA is termed the nucleocapsid (NC) and serves as template for viral transcription and replication.</text>
</comment>
<dbReference type="GO" id="GO:1990904">
    <property type="term" value="C:ribonucleoprotein complex"/>
    <property type="evidence" value="ECO:0007669"/>
    <property type="project" value="UniProtKB-UniRule"/>
</dbReference>
<dbReference type="EMBL" id="BK061733">
    <property type="protein sequence ID" value="DAZ90621.1"/>
    <property type="molecule type" value="Viral_cRNA"/>
</dbReference>
<protein>
    <recommendedName>
        <fullName evidence="1 9">Nucleoprotein</fullName>
        <shortName evidence="9">NP</shortName>
        <shortName evidence="9">Protein N</shortName>
    </recommendedName>
    <alternativeName>
        <fullName evidence="8 9">Nucleocapsid protein</fullName>
    </alternativeName>
</protein>
<dbReference type="GO" id="GO:0019013">
    <property type="term" value="C:viral nucleocapsid"/>
    <property type="evidence" value="ECO:0007669"/>
    <property type="project" value="UniProtKB-UniRule"/>
</dbReference>
<dbReference type="InterPro" id="IPR004902">
    <property type="entry name" value="Rhabdo_ncap_2"/>
</dbReference>
<feature type="region of interest" description="Disordered" evidence="10">
    <location>
        <begin position="349"/>
        <end position="369"/>
    </location>
</feature>
<evidence type="ECO:0000256" key="10">
    <source>
        <dbReference type="SAM" id="MobiDB-lite"/>
    </source>
</evidence>
<evidence type="ECO:0000256" key="1">
    <source>
        <dbReference type="ARBA" id="ARBA00014389"/>
    </source>
</evidence>
<evidence type="ECO:0000256" key="5">
    <source>
        <dbReference type="ARBA" id="ARBA00022884"/>
    </source>
</evidence>